<keyword evidence="2" id="KW-1133">Transmembrane helix</keyword>
<feature type="region of interest" description="Disordered" evidence="1">
    <location>
        <begin position="313"/>
        <end position="362"/>
    </location>
</feature>
<evidence type="ECO:0000256" key="2">
    <source>
        <dbReference type="SAM" id="Phobius"/>
    </source>
</evidence>
<dbReference type="PANTHER" id="PTHR40465:SF1">
    <property type="entry name" value="DUF6534 DOMAIN-CONTAINING PROTEIN"/>
    <property type="match status" value="1"/>
</dbReference>
<dbReference type="OrthoDB" id="3268841at2759"/>
<keyword evidence="5" id="KW-1185">Reference proteome</keyword>
<protein>
    <recommendedName>
        <fullName evidence="3">DUF6534 domain-containing protein</fullName>
    </recommendedName>
</protein>
<accession>A0A8H6X7A0</accession>
<evidence type="ECO:0000313" key="5">
    <source>
        <dbReference type="Proteomes" id="UP000620124"/>
    </source>
</evidence>
<dbReference type="InterPro" id="IPR045339">
    <property type="entry name" value="DUF6534"/>
</dbReference>
<feature type="transmembrane region" description="Helical" evidence="2">
    <location>
        <begin position="186"/>
        <end position="211"/>
    </location>
</feature>
<evidence type="ECO:0000259" key="3">
    <source>
        <dbReference type="Pfam" id="PF20152"/>
    </source>
</evidence>
<feature type="compositionally biased region" description="Basic and acidic residues" evidence="1">
    <location>
        <begin position="326"/>
        <end position="335"/>
    </location>
</feature>
<feature type="transmembrane region" description="Helical" evidence="2">
    <location>
        <begin position="223"/>
        <end position="249"/>
    </location>
</feature>
<dbReference type="AlphaFoldDB" id="A0A8H6X7A0"/>
<reference evidence="4" key="1">
    <citation type="submission" date="2020-05" db="EMBL/GenBank/DDBJ databases">
        <title>Mycena genomes resolve the evolution of fungal bioluminescence.</title>
        <authorList>
            <person name="Tsai I.J."/>
        </authorList>
    </citation>
    <scope>NUCLEOTIDE SEQUENCE</scope>
    <source>
        <strain evidence="4">CCC161011</strain>
    </source>
</reference>
<comment type="caution">
    <text evidence="4">The sequence shown here is derived from an EMBL/GenBank/DDBJ whole genome shotgun (WGS) entry which is preliminary data.</text>
</comment>
<organism evidence="4 5">
    <name type="scientific">Mycena venus</name>
    <dbReference type="NCBI Taxonomy" id="2733690"/>
    <lineage>
        <taxon>Eukaryota</taxon>
        <taxon>Fungi</taxon>
        <taxon>Dikarya</taxon>
        <taxon>Basidiomycota</taxon>
        <taxon>Agaricomycotina</taxon>
        <taxon>Agaricomycetes</taxon>
        <taxon>Agaricomycetidae</taxon>
        <taxon>Agaricales</taxon>
        <taxon>Marasmiineae</taxon>
        <taxon>Mycenaceae</taxon>
        <taxon>Mycena</taxon>
    </lineage>
</organism>
<feature type="transmembrane region" description="Helical" evidence="2">
    <location>
        <begin position="124"/>
        <end position="143"/>
    </location>
</feature>
<evidence type="ECO:0000256" key="1">
    <source>
        <dbReference type="SAM" id="MobiDB-lite"/>
    </source>
</evidence>
<gene>
    <name evidence="4" type="ORF">MVEN_02196800</name>
</gene>
<proteinExistence type="predicted"/>
<dbReference type="EMBL" id="JACAZI010000024">
    <property type="protein sequence ID" value="KAF7335437.1"/>
    <property type="molecule type" value="Genomic_DNA"/>
</dbReference>
<evidence type="ECO:0000313" key="4">
    <source>
        <dbReference type="EMBL" id="KAF7335437.1"/>
    </source>
</evidence>
<dbReference type="Proteomes" id="UP000620124">
    <property type="component" value="Unassembled WGS sequence"/>
</dbReference>
<dbReference type="PANTHER" id="PTHR40465">
    <property type="entry name" value="CHROMOSOME 1, WHOLE GENOME SHOTGUN SEQUENCE"/>
    <property type="match status" value="1"/>
</dbReference>
<keyword evidence="2" id="KW-0472">Membrane</keyword>
<dbReference type="Pfam" id="PF20152">
    <property type="entry name" value="DUF6534"/>
    <property type="match status" value="1"/>
</dbReference>
<feature type="transmembrane region" description="Helical" evidence="2">
    <location>
        <begin position="155"/>
        <end position="174"/>
    </location>
</feature>
<keyword evidence="2" id="KW-0812">Transmembrane</keyword>
<name>A0A8H6X7A0_9AGAR</name>
<sequence length="362" mass="40003">MSTTEKLVSRACALFSVLAYSITPTWTKMTLLSPGFTWIHCQQRTSASPATSFSRGIIYSQLTQYFTTSYKRDGFPVRCFVCGLALATTFKSGWNLYCMWALSRAIFEDDPLIALVKVYSNNLLLRYNVAVVALVVFYVQLYFCTRLYLISRNIYVVVAVVTVMLTALVSAFVAGATTAEANSKHWLLTMHLSFLAAGDFFLTGTMVFYLLRQSKDVHPRIAGMLMALIRLTFQSAALGAGFAIVNLILNVVSGITQAPLTSGWKFGTIVVNQILPKLYAVSAMWTLNWRAEANLRNDDDVNFNMSLSLSGIGSDGTSTSARRKNGHDADVERGSIDTVQFVNPRRNGVNAGEHQPEEDLGK</sequence>
<feature type="domain" description="DUF6534" evidence="3">
    <location>
        <begin position="196"/>
        <end position="291"/>
    </location>
</feature>